<dbReference type="PANTHER" id="PTHR33107">
    <property type="entry name" value="KUNITZ TRYPSIN INHIBITOR 2"/>
    <property type="match status" value="1"/>
</dbReference>
<reference evidence="8" key="3">
    <citation type="submission" date="2023-03" db="UniProtKB">
        <authorList>
            <consortium name="EnsemblPlants"/>
        </authorList>
    </citation>
    <scope>IDENTIFICATION</scope>
    <source>
        <strain evidence="8">cv. Chiifu-401-42</strain>
    </source>
</reference>
<dbReference type="Gene3D" id="4.10.1110.10">
    <property type="entry name" value="AN1-like Zinc finger"/>
    <property type="match status" value="1"/>
</dbReference>
<dbReference type="Pfam" id="PF01428">
    <property type="entry name" value="zf-AN1"/>
    <property type="match status" value="1"/>
</dbReference>
<dbReference type="eggNOG" id="KOG3173">
    <property type="taxonomic scope" value="Eukaryota"/>
</dbReference>
<dbReference type="OMA" id="KGHHIFS"/>
<sequence length="248" mass="27377">MNPMFYFLTLTAVLAATANAGGPVLDSKGHHIFSGSYYVIPRIFGAAGGGLTLVPRGDKQCPLYVGHETLEVKMGIPVKFSSWMSRVGFVPESENLNIMMDAKATTCSQSNYWWVAPSDKDRKTWFIAAGPKPKTKEDRSMTSFQIKKTGDSLKGYKIVYCPKAEPSSAPIATGQEEAEPSKPARTNRCFSCNKKAGVMGFKCKCGSTFCRSHRCPEKHECSFNFKEVGRDVIAKANHVIKEDKVERI</sequence>
<organism evidence="8 9">
    <name type="scientific">Brassica campestris</name>
    <name type="common">Field mustard</name>
    <dbReference type="NCBI Taxonomy" id="3711"/>
    <lineage>
        <taxon>Eukaryota</taxon>
        <taxon>Viridiplantae</taxon>
        <taxon>Streptophyta</taxon>
        <taxon>Embryophyta</taxon>
        <taxon>Tracheophyta</taxon>
        <taxon>Spermatophyta</taxon>
        <taxon>Magnoliopsida</taxon>
        <taxon>eudicotyledons</taxon>
        <taxon>Gunneridae</taxon>
        <taxon>Pentapetalae</taxon>
        <taxon>rosids</taxon>
        <taxon>malvids</taxon>
        <taxon>Brassicales</taxon>
        <taxon>Brassicaceae</taxon>
        <taxon>Brassiceae</taxon>
        <taxon>Brassica</taxon>
    </lineage>
</organism>
<evidence type="ECO:0000256" key="4">
    <source>
        <dbReference type="ARBA" id="ARBA00022833"/>
    </source>
</evidence>
<dbReference type="InterPro" id="IPR000058">
    <property type="entry name" value="Znf_AN1"/>
</dbReference>
<name>M4EGB8_BRACM</name>
<evidence type="ECO:0000259" key="7">
    <source>
        <dbReference type="PROSITE" id="PS51039"/>
    </source>
</evidence>
<reference evidence="8 9" key="1">
    <citation type="journal article" date="2011" name="Nat. Genet.">
        <title>The genome of the mesopolyploid crop species Brassica rapa.</title>
        <authorList>
            <consortium name="Brassica rapa Genome Sequencing Project Consortium"/>
            <person name="Wang X."/>
            <person name="Wang H."/>
            <person name="Wang J."/>
            <person name="Sun R."/>
            <person name="Wu J."/>
            <person name="Liu S."/>
            <person name="Bai Y."/>
            <person name="Mun J.H."/>
            <person name="Bancroft I."/>
            <person name="Cheng F."/>
            <person name="Huang S."/>
            <person name="Li X."/>
            <person name="Hua W."/>
            <person name="Wang J."/>
            <person name="Wang X."/>
            <person name="Freeling M."/>
            <person name="Pires J.C."/>
            <person name="Paterson A.H."/>
            <person name="Chalhoub B."/>
            <person name="Wang B."/>
            <person name="Hayward A."/>
            <person name="Sharpe A.G."/>
            <person name="Park B.S."/>
            <person name="Weisshaar B."/>
            <person name="Liu B."/>
            <person name="Li B."/>
            <person name="Liu B."/>
            <person name="Tong C."/>
            <person name="Song C."/>
            <person name="Duran C."/>
            <person name="Peng C."/>
            <person name="Geng C."/>
            <person name="Koh C."/>
            <person name="Lin C."/>
            <person name="Edwards D."/>
            <person name="Mu D."/>
            <person name="Shen D."/>
            <person name="Soumpourou E."/>
            <person name="Li F."/>
            <person name="Fraser F."/>
            <person name="Conant G."/>
            <person name="Lassalle G."/>
            <person name="King G.J."/>
            <person name="Bonnema G."/>
            <person name="Tang H."/>
            <person name="Wang H."/>
            <person name="Belcram H."/>
            <person name="Zhou H."/>
            <person name="Hirakawa H."/>
            <person name="Abe H."/>
            <person name="Guo H."/>
            <person name="Wang H."/>
            <person name="Jin H."/>
            <person name="Parkin I.A."/>
            <person name="Batley J."/>
            <person name="Kim J.S."/>
            <person name="Just J."/>
            <person name="Li J."/>
            <person name="Xu J."/>
            <person name="Deng J."/>
            <person name="Kim J.A."/>
            <person name="Li J."/>
            <person name="Yu J."/>
            <person name="Meng J."/>
            <person name="Wang J."/>
            <person name="Min J."/>
            <person name="Poulain J."/>
            <person name="Wang J."/>
            <person name="Hatakeyama K."/>
            <person name="Wu K."/>
            <person name="Wang L."/>
            <person name="Fang L."/>
            <person name="Trick M."/>
            <person name="Links M.G."/>
            <person name="Zhao M."/>
            <person name="Jin M."/>
            <person name="Ramchiary N."/>
            <person name="Drou N."/>
            <person name="Berkman P.J."/>
            <person name="Cai Q."/>
            <person name="Huang Q."/>
            <person name="Li R."/>
            <person name="Tabata S."/>
            <person name="Cheng S."/>
            <person name="Zhang S."/>
            <person name="Zhang S."/>
            <person name="Huang S."/>
            <person name="Sato S."/>
            <person name="Sun S."/>
            <person name="Kwon S.J."/>
            <person name="Choi S.R."/>
            <person name="Lee T.H."/>
            <person name="Fan W."/>
            <person name="Zhao X."/>
            <person name="Tan X."/>
            <person name="Xu X."/>
            <person name="Wang Y."/>
            <person name="Qiu Y."/>
            <person name="Yin Y."/>
            <person name="Li Y."/>
            <person name="Du Y."/>
            <person name="Liao Y."/>
            <person name="Lim Y."/>
            <person name="Narusaka Y."/>
            <person name="Wang Y."/>
            <person name="Wang Z."/>
            <person name="Li Z."/>
            <person name="Wang Z."/>
            <person name="Xiong Z."/>
            <person name="Zhang Z."/>
        </authorList>
    </citation>
    <scope>NUCLEOTIDE SEQUENCE [LARGE SCALE GENOMIC DNA]</scope>
    <source>
        <strain evidence="8 9">cv. Chiifu-401-42</strain>
    </source>
</reference>
<dbReference type="PANTHER" id="PTHR33107:SF65">
    <property type="entry name" value="AN1-TYPE DOMAIN-CONTAINING PROTEIN"/>
    <property type="match status" value="1"/>
</dbReference>
<dbReference type="InterPro" id="IPR011065">
    <property type="entry name" value="Kunitz_inhibitor_STI-like_sf"/>
</dbReference>
<protein>
    <recommendedName>
        <fullName evidence="7">AN1-type domain-containing protein</fullName>
    </recommendedName>
</protein>
<dbReference type="SMART" id="SM00154">
    <property type="entry name" value="ZnF_AN1"/>
    <property type="match status" value="1"/>
</dbReference>
<dbReference type="MEROPS" id="I03.031"/>
<feature type="domain" description="AN1-type" evidence="7">
    <location>
        <begin position="183"/>
        <end position="229"/>
    </location>
</feature>
<dbReference type="InterPro" id="IPR002160">
    <property type="entry name" value="Prot_inh_Kunz-lg"/>
</dbReference>
<dbReference type="Pfam" id="PF00197">
    <property type="entry name" value="Kunitz_legume"/>
    <property type="match status" value="1"/>
</dbReference>
<reference evidence="8 9" key="2">
    <citation type="journal article" date="2018" name="Hortic Res">
        <title>Improved Brassica rapa reference genome by single-molecule sequencing and chromosome conformation capture technologies.</title>
        <authorList>
            <person name="Zhang L."/>
            <person name="Cai X."/>
            <person name="Wu J."/>
            <person name="Liu M."/>
            <person name="Grob S."/>
            <person name="Cheng F."/>
            <person name="Liang J."/>
            <person name="Cai C."/>
            <person name="Liu Z."/>
            <person name="Liu B."/>
            <person name="Wang F."/>
            <person name="Li S."/>
            <person name="Liu F."/>
            <person name="Li X."/>
            <person name="Cheng L."/>
            <person name="Yang W."/>
            <person name="Li M.H."/>
            <person name="Grossniklaus U."/>
            <person name="Zheng H."/>
            <person name="Wang X."/>
        </authorList>
    </citation>
    <scope>NUCLEOTIDE SEQUENCE [LARGE SCALE GENOMIC DNA]</scope>
    <source>
        <strain evidence="8 9">cv. Chiifu-401-42</strain>
    </source>
</reference>
<dbReference type="GO" id="GO:0008270">
    <property type="term" value="F:zinc ion binding"/>
    <property type="evidence" value="ECO:0007669"/>
    <property type="project" value="UniProtKB-KW"/>
</dbReference>
<dbReference type="SMART" id="SM00452">
    <property type="entry name" value="STI"/>
    <property type="match status" value="1"/>
</dbReference>
<keyword evidence="2" id="KW-0479">Metal-binding</keyword>
<evidence type="ECO:0000313" key="9">
    <source>
        <dbReference type="Proteomes" id="UP000011750"/>
    </source>
</evidence>
<dbReference type="EnsemblPlants" id="Bra027832.1">
    <property type="protein sequence ID" value="Bra027832.1-P"/>
    <property type="gene ID" value="Bra027832"/>
</dbReference>
<evidence type="ECO:0000313" key="8">
    <source>
        <dbReference type="EnsemblPlants" id="Bra027832.1-P"/>
    </source>
</evidence>
<dbReference type="HOGENOM" id="CLU_1121463_0_0_1"/>
<dbReference type="Gene3D" id="2.80.10.50">
    <property type="match status" value="1"/>
</dbReference>
<keyword evidence="3 5" id="KW-0863">Zinc-finger</keyword>
<dbReference type="InParanoid" id="M4EGB8"/>
<comment type="function">
    <text evidence="1">May be involved in environmental stress response.</text>
</comment>
<dbReference type="PRINTS" id="PR00291">
    <property type="entry name" value="KUNITZINHBTR"/>
</dbReference>
<keyword evidence="4" id="KW-0862">Zinc</keyword>
<evidence type="ECO:0000256" key="2">
    <source>
        <dbReference type="ARBA" id="ARBA00022723"/>
    </source>
</evidence>
<evidence type="ECO:0000256" key="3">
    <source>
        <dbReference type="ARBA" id="ARBA00022771"/>
    </source>
</evidence>
<feature type="signal peptide" evidence="6">
    <location>
        <begin position="1"/>
        <end position="20"/>
    </location>
</feature>
<dbReference type="STRING" id="51351.M4EGB8"/>
<keyword evidence="9" id="KW-1185">Reference proteome</keyword>
<dbReference type="InterPro" id="IPR035896">
    <property type="entry name" value="AN1-like_Znf"/>
</dbReference>
<dbReference type="Gramene" id="Bra027832.1">
    <property type="protein sequence ID" value="Bra027832.1-P"/>
    <property type="gene ID" value="Bra027832"/>
</dbReference>
<dbReference type="SUPFAM" id="SSF118310">
    <property type="entry name" value="AN1-like Zinc finger"/>
    <property type="match status" value="1"/>
</dbReference>
<dbReference type="SUPFAM" id="SSF50386">
    <property type="entry name" value="STI-like"/>
    <property type="match status" value="1"/>
</dbReference>
<dbReference type="PROSITE" id="PS51039">
    <property type="entry name" value="ZF_AN1"/>
    <property type="match status" value="1"/>
</dbReference>
<proteinExistence type="predicted"/>
<accession>M4EGB8</accession>
<dbReference type="Proteomes" id="UP000011750">
    <property type="component" value="Chromosome A09"/>
</dbReference>
<feature type="chain" id="PRO_5004052435" description="AN1-type domain-containing protein" evidence="6">
    <location>
        <begin position="21"/>
        <end position="248"/>
    </location>
</feature>
<evidence type="ECO:0000256" key="6">
    <source>
        <dbReference type="SAM" id="SignalP"/>
    </source>
</evidence>
<dbReference type="AlphaFoldDB" id="M4EGB8"/>
<evidence type="ECO:0000256" key="5">
    <source>
        <dbReference type="PROSITE-ProRule" id="PRU00449"/>
    </source>
</evidence>
<evidence type="ECO:0000256" key="1">
    <source>
        <dbReference type="ARBA" id="ARBA00003732"/>
    </source>
</evidence>
<keyword evidence="6" id="KW-0732">Signal</keyword>
<dbReference type="GO" id="GO:0004866">
    <property type="term" value="F:endopeptidase inhibitor activity"/>
    <property type="evidence" value="ECO:0007669"/>
    <property type="project" value="InterPro"/>
</dbReference>